<dbReference type="Proteomes" id="UP000074866">
    <property type="component" value="Unassembled WGS sequence"/>
</dbReference>
<organism evidence="1 2">
    <name type="scientific">Paenibacillus jamilae</name>
    <dbReference type="NCBI Taxonomy" id="114136"/>
    <lineage>
        <taxon>Bacteria</taxon>
        <taxon>Bacillati</taxon>
        <taxon>Bacillota</taxon>
        <taxon>Bacilli</taxon>
        <taxon>Bacillales</taxon>
        <taxon>Paenibacillaceae</taxon>
        <taxon>Paenibacillus</taxon>
    </lineage>
</organism>
<evidence type="ECO:0000313" key="1">
    <source>
        <dbReference type="EMBL" id="KTS73296.1"/>
    </source>
</evidence>
<sequence>MELHEQDDKYHELDNKASIIYKFVMTYSDFIKAIRDYGTGEEINMVEVHTLAEKKKWMGH</sequence>
<evidence type="ECO:0000313" key="2">
    <source>
        <dbReference type="Proteomes" id="UP000074866"/>
    </source>
</evidence>
<protein>
    <submittedName>
        <fullName evidence="1">Uncharacterized protein</fullName>
    </submittedName>
</protein>
<gene>
    <name evidence="1" type="ORF">NS115_24305</name>
</gene>
<proteinExistence type="predicted"/>
<dbReference type="EMBL" id="LDRX01000229">
    <property type="protein sequence ID" value="KTS73296.1"/>
    <property type="molecule type" value="Genomic_DNA"/>
</dbReference>
<accession>A0ACC4ZNF7</accession>
<name>A0ACC4ZNF7_9BACL</name>
<keyword evidence="2" id="KW-1185">Reference proteome</keyword>
<comment type="caution">
    <text evidence="1">The sequence shown here is derived from an EMBL/GenBank/DDBJ whole genome shotgun (WGS) entry which is preliminary data.</text>
</comment>
<reference evidence="1 2" key="1">
    <citation type="journal article" date="2016" name="Front. Microbiol.">
        <title>Genomic Resource of Rice Seed Associated Bacteria.</title>
        <authorList>
            <person name="Midha S."/>
            <person name="Bansal K."/>
            <person name="Sharma S."/>
            <person name="Kumar N."/>
            <person name="Patil P.P."/>
            <person name="Chaudhry V."/>
            <person name="Patil P.B."/>
        </authorList>
    </citation>
    <scope>NUCLEOTIDE SEQUENCE [LARGE SCALE GENOMIC DNA]</scope>
    <source>
        <strain evidence="1 2">NS115</strain>
    </source>
</reference>